<accession>A0AAW2DCT4</accession>
<dbReference type="AlphaFoldDB" id="A0AAW2DCT4"/>
<evidence type="ECO:0000313" key="1">
    <source>
        <dbReference type="EMBL" id="KAL0007433.1"/>
    </source>
</evidence>
<sequence length="88" mass="10064">MEIQLLVEDCVDYNRILSITEEQFILRVTPFVAKRLDCLLSENENVSSSEDKSLDLSFSAENEESFKEDTISIREKCLISWAADDVEG</sequence>
<keyword evidence="2" id="KW-1185">Reference proteome</keyword>
<evidence type="ECO:0000313" key="2">
    <source>
        <dbReference type="Proteomes" id="UP001459277"/>
    </source>
</evidence>
<name>A0AAW2DCT4_9ROSI</name>
<dbReference type="EMBL" id="JAZDWU010000003">
    <property type="protein sequence ID" value="KAL0007433.1"/>
    <property type="molecule type" value="Genomic_DNA"/>
</dbReference>
<protein>
    <submittedName>
        <fullName evidence="1">Uncharacterized protein</fullName>
    </submittedName>
</protein>
<proteinExistence type="predicted"/>
<dbReference type="Proteomes" id="UP001459277">
    <property type="component" value="Unassembled WGS sequence"/>
</dbReference>
<organism evidence="1 2">
    <name type="scientific">Lithocarpus litseifolius</name>
    <dbReference type="NCBI Taxonomy" id="425828"/>
    <lineage>
        <taxon>Eukaryota</taxon>
        <taxon>Viridiplantae</taxon>
        <taxon>Streptophyta</taxon>
        <taxon>Embryophyta</taxon>
        <taxon>Tracheophyta</taxon>
        <taxon>Spermatophyta</taxon>
        <taxon>Magnoliopsida</taxon>
        <taxon>eudicotyledons</taxon>
        <taxon>Gunneridae</taxon>
        <taxon>Pentapetalae</taxon>
        <taxon>rosids</taxon>
        <taxon>fabids</taxon>
        <taxon>Fagales</taxon>
        <taxon>Fagaceae</taxon>
        <taxon>Lithocarpus</taxon>
    </lineage>
</organism>
<feature type="non-terminal residue" evidence="1">
    <location>
        <position position="88"/>
    </location>
</feature>
<reference evidence="1 2" key="1">
    <citation type="submission" date="2024-01" db="EMBL/GenBank/DDBJ databases">
        <title>A telomere-to-telomere, gap-free genome of sweet tea (Lithocarpus litseifolius).</title>
        <authorList>
            <person name="Zhou J."/>
        </authorList>
    </citation>
    <scope>NUCLEOTIDE SEQUENCE [LARGE SCALE GENOMIC DNA]</scope>
    <source>
        <strain evidence="1">Zhou-2022a</strain>
        <tissue evidence="1">Leaf</tissue>
    </source>
</reference>
<gene>
    <name evidence="1" type="ORF">SO802_008935</name>
</gene>
<comment type="caution">
    <text evidence="1">The sequence shown here is derived from an EMBL/GenBank/DDBJ whole genome shotgun (WGS) entry which is preliminary data.</text>
</comment>